<evidence type="ECO:0000256" key="4">
    <source>
        <dbReference type="ARBA" id="ARBA00023125"/>
    </source>
</evidence>
<accession>A0A1B1KIW5</accession>
<sequence>MDAKLLDTYTDDGGRAISDLDQAASAFLSVRPRLFGIAYRILGSASEAEDIVQEVWIRWQGTDRTVVINSSAFLATTTTRLAITLAQSARKRHEIYDLHRLPEPVDPQVDPATGPELREEVQSALLILEDLTPSERAAYLLREAFDYPYRKISEVLQLGVANARQLVRRARNRIAARREHRGHRAAMNLVAHRRLVRAFLSASQAGNFADLEELLAKDVIDPSRPGMESRKPMRSMTDREFWRHVQQDTDDELLADIDNPARTPEQHDALVHALLARKDAHDAAERLADNHERWPWVRPNYFDTDIDFATAAVV</sequence>
<keyword evidence="2" id="KW-0805">Transcription regulation</keyword>
<keyword evidence="5" id="KW-0804">Transcription</keyword>
<dbReference type="InterPro" id="IPR036388">
    <property type="entry name" value="WH-like_DNA-bd_sf"/>
</dbReference>
<dbReference type="PATRIC" id="fig|37919.13.peg.8403"/>
<dbReference type="InterPro" id="IPR013249">
    <property type="entry name" value="RNA_pol_sigma70_r4_t2"/>
</dbReference>
<dbReference type="GO" id="GO:0006352">
    <property type="term" value="P:DNA-templated transcription initiation"/>
    <property type="evidence" value="ECO:0007669"/>
    <property type="project" value="InterPro"/>
</dbReference>
<dbReference type="PANTHER" id="PTHR30173">
    <property type="entry name" value="SIGMA 19 FACTOR"/>
    <property type="match status" value="1"/>
</dbReference>
<evidence type="ECO:0000259" key="7">
    <source>
        <dbReference type="Pfam" id="PF08281"/>
    </source>
</evidence>
<dbReference type="Pfam" id="PF08281">
    <property type="entry name" value="Sigma70_r4_2"/>
    <property type="match status" value="1"/>
</dbReference>
<dbReference type="Pfam" id="PF04542">
    <property type="entry name" value="Sigma70_r2"/>
    <property type="match status" value="1"/>
</dbReference>
<dbReference type="RefSeq" id="WP_065493807.1">
    <property type="nucleotide sequence ID" value="NZ_CP009112.1"/>
</dbReference>
<dbReference type="Gene3D" id="1.10.1740.10">
    <property type="match status" value="1"/>
</dbReference>
<evidence type="ECO:0000313" key="9">
    <source>
        <dbReference type="Proteomes" id="UP000186108"/>
    </source>
</evidence>
<evidence type="ECO:0000259" key="6">
    <source>
        <dbReference type="Pfam" id="PF04542"/>
    </source>
</evidence>
<dbReference type="GO" id="GO:0016987">
    <property type="term" value="F:sigma factor activity"/>
    <property type="evidence" value="ECO:0007669"/>
    <property type="project" value="UniProtKB-KW"/>
</dbReference>
<evidence type="ECO:0000256" key="5">
    <source>
        <dbReference type="ARBA" id="ARBA00023163"/>
    </source>
</evidence>
<name>A0A1B1KIW5_RHOOP</name>
<dbReference type="SUPFAM" id="SSF88659">
    <property type="entry name" value="Sigma3 and sigma4 domains of RNA polymerase sigma factors"/>
    <property type="match status" value="1"/>
</dbReference>
<dbReference type="EMBL" id="CP009112">
    <property type="protein sequence ID" value="ANS32556.1"/>
    <property type="molecule type" value="Genomic_DNA"/>
</dbReference>
<dbReference type="GO" id="GO:0003677">
    <property type="term" value="F:DNA binding"/>
    <property type="evidence" value="ECO:0007669"/>
    <property type="project" value="UniProtKB-KW"/>
</dbReference>
<dbReference type="InterPro" id="IPR014284">
    <property type="entry name" value="RNA_pol_sigma-70_dom"/>
</dbReference>
<dbReference type="SUPFAM" id="SSF88946">
    <property type="entry name" value="Sigma2 domain of RNA polymerase sigma factors"/>
    <property type="match status" value="1"/>
</dbReference>
<keyword evidence="4" id="KW-0238">DNA-binding</keyword>
<dbReference type="Gene3D" id="1.10.10.10">
    <property type="entry name" value="Winged helix-like DNA-binding domain superfamily/Winged helix DNA-binding domain"/>
    <property type="match status" value="1"/>
</dbReference>
<dbReference type="InterPro" id="IPR013324">
    <property type="entry name" value="RNA_pol_sigma_r3/r4-like"/>
</dbReference>
<keyword evidence="8" id="KW-0614">Plasmid</keyword>
<protein>
    <submittedName>
        <fullName evidence="8">RNA polymerase sigma factor, sigma-70 family protein</fullName>
    </submittedName>
</protein>
<dbReference type="InterPro" id="IPR052704">
    <property type="entry name" value="ECF_Sigma-70_Domain"/>
</dbReference>
<evidence type="ECO:0000256" key="2">
    <source>
        <dbReference type="ARBA" id="ARBA00023015"/>
    </source>
</evidence>
<comment type="similarity">
    <text evidence="1">Belongs to the sigma-70 factor family. ECF subfamily.</text>
</comment>
<dbReference type="InterPro" id="IPR007627">
    <property type="entry name" value="RNA_pol_sigma70_r2"/>
</dbReference>
<evidence type="ECO:0000256" key="1">
    <source>
        <dbReference type="ARBA" id="ARBA00010641"/>
    </source>
</evidence>
<organism evidence="8 9">
    <name type="scientific">Rhodococcus opacus</name>
    <name type="common">Nocardia opaca</name>
    <dbReference type="NCBI Taxonomy" id="37919"/>
    <lineage>
        <taxon>Bacteria</taxon>
        <taxon>Bacillati</taxon>
        <taxon>Actinomycetota</taxon>
        <taxon>Actinomycetes</taxon>
        <taxon>Mycobacteriales</taxon>
        <taxon>Nocardiaceae</taxon>
        <taxon>Rhodococcus</taxon>
    </lineage>
</organism>
<dbReference type="InterPro" id="IPR013325">
    <property type="entry name" value="RNA_pol_sigma_r2"/>
</dbReference>
<evidence type="ECO:0000313" key="8">
    <source>
        <dbReference type="EMBL" id="ANS32556.1"/>
    </source>
</evidence>
<keyword evidence="3" id="KW-0731">Sigma factor</keyword>
<geneLocation type="plasmid" evidence="9">
    <name>pr1cp1</name>
</geneLocation>
<gene>
    <name evidence="8" type="ORF">R1CP_39865</name>
</gene>
<reference evidence="8 9" key="1">
    <citation type="submission" date="2014-07" db="EMBL/GenBank/DDBJ databases">
        <authorList>
            <person name="Zhang J.E."/>
            <person name="Yang H."/>
            <person name="Guo J."/>
            <person name="Deng Z."/>
            <person name="Luo H."/>
            <person name="Luo M."/>
            <person name="Zhao B."/>
        </authorList>
    </citation>
    <scope>NUCLEOTIDE SEQUENCE [LARGE SCALE GENOMIC DNA]</scope>
    <source>
        <strain evidence="8 9">1CP</strain>
        <plasmid evidence="9">Plasmid pr1cp1</plasmid>
    </source>
</reference>
<proteinExistence type="inferred from homology"/>
<dbReference type="NCBIfam" id="TIGR02937">
    <property type="entry name" value="sigma70-ECF"/>
    <property type="match status" value="1"/>
</dbReference>
<dbReference type="Proteomes" id="UP000186108">
    <property type="component" value="Plasmid pR1CP1"/>
</dbReference>
<dbReference type="PANTHER" id="PTHR30173:SF36">
    <property type="entry name" value="ECF RNA POLYMERASE SIGMA FACTOR SIGJ"/>
    <property type="match status" value="1"/>
</dbReference>
<feature type="domain" description="RNA polymerase sigma factor 70 region 4 type 2" evidence="7">
    <location>
        <begin position="125"/>
        <end position="173"/>
    </location>
</feature>
<dbReference type="AlphaFoldDB" id="A0A1B1KIW5"/>
<feature type="domain" description="RNA polymerase sigma-70 region 2" evidence="6">
    <location>
        <begin position="29"/>
        <end position="90"/>
    </location>
</feature>
<evidence type="ECO:0000256" key="3">
    <source>
        <dbReference type="ARBA" id="ARBA00023082"/>
    </source>
</evidence>